<dbReference type="EMBL" id="LK021337">
    <property type="protein sequence ID" value="CDQ43048.1"/>
    <property type="molecule type" value="Genomic_DNA"/>
</dbReference>
<evidence type="ECO:0000259" key="1">
    <source>
        <dbReference type="Pfam" id="PF04248"/>
    </source>
</evidence>
<feature type="domain" description="DUF427" evidence="1">
    <location>
        <begin position="123"/>
        <end position="213"/>
    </location>
</feature>
<dbReference type="PANTHER" id="PTHR34310">
    <property type="entry name" value="DUF427 DOMAIN PROTEIN (AFU_ORTHOLOGUE AFUA_3G02220)"/>
    <property type="match status" value="1"/>
</dbReference>
<protein>
    <submittedName>
        <fullName evidence="2">Acyl-CoA thioesterase</fullName>
    </submittedName>
</protein>
<dbReference type="Proteomes" id="UP000028864">
    <property type="component" value="Unassembled WGS sequence"/>
</dbReference>
<evidence type="ECO:0000313" key="3">
    <source>
        <dbReference type="Proteomes" id="UP000028864"/>
    </source>
</evidence>
<organism evidence="2 3">
    <name type="scientific">Mycolicibacterium neoaurum</name>
    <name type="common">Mycobacterium neoaurum</name>
    <dbReference type="NCBI Taxonomy" id="1795"/>
    <lineage>
        <taxon>Bacteria</taxon>
        <taxon>Bacillati</taxon>
        <taxon>Actinomycetota</taxon>
        <taxon>Actinomycetes</taxon>
        <taxon>Mycobacteriales</taxon>
        <taxon>Mycobacteriaceae</taxon>
        <taxon>Mycolicibacterium</taxon>
    </lineage>
</organism>
<dbReference type="RefSeq" id="WP_030134953.1">
    <property type="nucleotide sequence ID" value="NZ_CP074376.1"/>
</dbReference>
<dbReference type="Pfam" id="PF04248">
    <property type="entry name" value="NTP_transf_9"/>
    <property type="match status" value="1"/>
</dbReference>
<proteinExistence type="predicted"/>
<evidence type="ECO:0000313" key="2">
    <source>
        <dbReference type="EMBL" id="CDQ43048.1"/>
    </source>
</evidence>
<reference evidence="2" key="2">
    <citation type="submission" date="2015-09" db="EMBL/GenBank/DDBJ databases">
        <title>Draft genome sequence of Mycobacterium neoaurum DSM 44074.</title>
        <authorList>
            <person name="Croce O."/>
            <person name="Robert C."/>
            <person name="Raoult D."/>
            <person name="Drancourt M."/>
        </authorList>
    </citation>
    <scope>NUCLEOTIDE SEQUENCE</scope>
    <source>
        <strain evidence="2">DSM 44074</strain>
    </source>
</reference>
<sequence>MTLYAGHGPFSRDPAGRFFPAVPTDVVFIEPHPRRVQAVLNGSTVIDTEAALLVHRRDHPLGYAFPACEIHGLPTEPVRERPGYVRVPWDAVDVWMEEGRRLVHYPPNPYHRVDCLPSGRGLRVSIAGTVLVDTTDTVIVYETALAPRLYVDPAMVRTDLLQPSPTTSYCNYKGHARYWSAAVDNRVLPDIAWSYPDTPPESMAIAGFLSFDETRVEMTAELPTSKSGRGC</sequence>
<gene>
    <name evidence="2" type="ORF">BN1047_00909</name>
</gene>
<accession>A0AAV2WGJ8</accession>
<dbReference type="InterPro" id="IPR038694">
    <property type="entry name" value="DUF427_sf"/>
</dbReference>
<dbReference type="Gene3D" id="2.170.150.40">
    <property type="entry name" value="Domain of unknown function (DUF427)"/>
    <property type="match status" value="1"/>
</dbReference>
<name>A0AAV2WGJ8_MYCNE</name>
<reference evidence="2" key="1">
    <citation type="submission" date="2014-05" db="EMBL/GenBank/DDBJ databases">
        <authorList>
            <person name="Urmite Genomes"/>
        </authorList>
    </citation>
    <scope>NUCLEOTIDE SEQUENCE</scope>
    <source>
        <strain evidence="2">DSM 44074</strain>
    </source>
</reference>
<dbReference type="AlphaFoldDB" id="A0AAV2WGJ8"/>
<dbReference type="InterPro" id="IPR007361">
    <property type="entry name" value="DUF427"/>
</dbReference>
<dbReference type="PANTHER" id="PTHR34310:SF9">
    <property type="entry name" value="BLR5716 PROTEIN"/>
    <property type="match status" value="1"/>
</dbReference>